<dbReference type="InterPro" id="IPR053136">
    <property type="entry name" value="UTP_pyrophosphatase-like"/>
</dbReference>
<dbReference type="InterPro" id="IPR002725">
    <property type="entry name" value="YgjP-like_metallopeptidase"/>
</dbReference>
<reference evidence="2" key="1">
    <citation type="submission" date="2024-06" db="EMBL/GenBank/DDBJ databases">
        <title>Methylostella associata gen. nov., sp. nov., a novel Ancalomicrobiaceae-affiliated facultatively methylotrophic bacteria that feed on methanotrophs of the genus Methylococcus.</title>
        <authorList>
            <person name="Saltykova V."/>
            <person name="Danilova O.V."/>
            <person name="Oshkin I.Y."/>
            <person name="Belova S.E."/>
            <person name="Pimenov N.V."/>
            <person name="Dedysh S.N."/>
        </authorList>
    </citation>
    <scope>NUCLEOTIDE SEQUENCE</scope>
    <source>
        <strain evidence="2">S20</strain>
    </source>
</reference>
<keyword evidence="2" id="KW-0482">Metalloprotease</keyword>
<dbReference type="Pfam" id="PF01863">
    <property type="entry name" value="YgjP-like"/>
    <property type="match status" value="1"/>
</dbReference>
<dbReference type="EMBL" id="CP158568">
    <property type="protein sequence ID" value="XBY43708.1"/>
    <property type="molecule type" value="Genomic_DNA"/>
</dbReference>
<dbReference type="PANTHER" id="PTHR30399:SF1">
    <property type="entry name" value="UTP PYROPHOSPHATASE"/>
    <property type="match status" value="1"/>
</dbReference>
<accession>A0AAU7XAK6</accession>
<dbReference type="Gene3D" id="3.30.2010.10">
    <property type="entry name" value="Metalloproteases ('zincins'), catalytic domain"/>
    <property type="match status" value="1"/>
</dbReference>
<gene>
    <name evidence="2" type="ORF">ABS361_16745</name>
</gene>
<name>A0AAU7XAK6_9HYPH</name>
<evidence type="ECO:0000259" key="1">
    <source>
        <dbReference type="Pfam" id="PF01863"/>
    </source>
</evidence>
<dbReference type="AlphaFoldDB" id="A0AAU7XAK6"/>
<organism evidence="2">
    <name type="scientific">Methyloraptor flagellatus</name>
    <dbReference type="NCBI Taxonomy" id="3162530"/>
    <lineage>
        <taxon>Bacteria</taxon>
        <taxon>Pseudomonadati</taxon>
        <taxon>Pseudomonadota</taxon>
        <taxon>Alphaproteobacteria</taxon>
        <taxon>Hyphomicrobiales</taxon>
        <taxon>Ancalomicrobiaceae</taxon>
        <taxon>Methyloraptor</taxon>
    </lineage>
</organism>
<feature type="domain" description="YgjP-like metallopeptidase" evidence="1">
    <location>
        <begin position="41"/>
        <end position="250"/>
    </location>
</feature>
<dbReference type="GO" id="GO:0008237">
    <property type="term" value="F:metallopeptidase activity"/>
    <property type="evidence" value="ECO:0007669"/>
    <property type="project" value="UniProtKB-KW"/>
</dbReference>
<proteinExistence type="predicted"/>
<dbReference type="KEGG" id="mflg:ABS361_16745"/>
<dbReference type="PANTHER" id="PTHR30399">
    <property type="entry name" value="UNCHARACTERIZED PROTEIN YGJP"/>
    <property type="match status" value="1"/>
</dbReference>
<dbReference type="CDD" id="cd07344">
    <property type="entry name" value="M48_yhfN_like"/>
    <property type="match status" value="1"/>
</dbReference>
<dbReference type="RefSeq" id="WP_407048810.1">
    <property type="nucleotide sequence ID" value="NZ_CP158568.1"/>
</dbReference>
<sequence>MFGFPSSPRPRQRPLPSEVRLDLGDREVAVAVRRSERAVRYSLRLSADGEPVLTLPGRGGSFAEAVSFLERHRGWLDDRLSRRPAKVPFAPGAILPLRGRPHLVEHHAERRGTVWLDGSAEATPPTPDQDLLPKICVAGGVEHVSRRVADFLKREARADLTRAVEIHTRRLGVKAAAIRLKDTKTRWGSCTAEGELSFSWRVVLAPPHVLDYLAAHEVAHLREMNHSHRFWAHVAATCPAWREGRHWLKTQGVALHAYG</sequence>
<protein>
    <submittedName>
        <fullName evidence="2">SprT family zinc-dependent metalloprotease</fullName>
        <ecNumber evidence="2">3.4.-.-</ecNumber>
    </submittedName>
</protein>
<keyword evidence="2" id="KW-0645">Protease</keyword>
<dbReference type="EC" id="3.4.-.-" evidence="2"/>
<evidence type="ECO:0000313" key="2">
    <source>
        <dbReference type="EMBL" id="XBY43708.1"/>
    </source>
</evidence>
<keyword evidence="2" id="KW-0378">Hydrolase</keyword>